<dbReference type="OrthoDB" id="4790304at2"/>
<dbReference type="CDD" id="cd00093">
    <property type="entry name" value="HTH_XRE"/>
    <property type="match status" value="1"/>
</dbReference>
<dbReference type="GO" id="GO:0003677">
    <property type="term" value="F:DNA binding"/>
    <property type="evidence" value="ECO:0007669"/>
    <property type="project" value="InterPro"/>
</dbReference>
<dbReference type="InterPro" id="IPR010982">
    <property type="entry name" value="Lambda_DNA-bd_dom_sf"/>
</dbReference>
<dbReference type="Pfam" id="PF17765">
    <property type="entry name" value="MLTR_LBD"/>
    <property type="match status" value="1"/>
</dbReference>
<dbReference type="PANTHER" id="PTHR35010:SF2">
    <property type="entry name" value="BLL4672 PROTEIN"/>
    <property type="match status" value="1"/>
</dbReference>
<proteinExistence type="predicted"/>
<organism evidence="2 3">
    <name type="scientific">Streptomyces mimosae</name>
    <dbReference type="NCBI Taxonomy" id="2586635"/>
    <lineage>
        <taxon>Bacteria</taxon>
        <taxon>Bacillati</taxon>
        <taxon>Actinomycetota</taxon>
        <taxon>Actinomycetes</taxon>
        <taxon>Kitasatosporales</taxon>
        <taxon>Streptomycetaceae</taxon>
        <taxon>Streptomyces</taxon>
    </lineage>
</organism>
<dbReference type="InterPro" id="IPR001387">
    <property type="entry name" value="Cro/C1-type_HTH"/>
</dbReference>
<dbReference type="PANTHER" id="PTHR35010">
    <property type="entry name" value="BLL4672 PROTEIN-RELATED"/>
    <property type="match status" value="1"/>
</dbReference>
<keyword evidence="3" id="KW-1185">Reference proteome</keyword>
<feature type="domain" description="HTH cro/C1-type" evidence="1">
    <location>
        <begin position="36"/>
        <end position="83"/>
    </location>
</feature>
<evidence type="ECO:0000313" key="2">
    <source>
        <dbReference type="EMBL" id="KAB8163437.1"/>
    </source>
</evidence>
<evidence type="ECO:0000313" key="3">
    <source>
        <dbReference type="Proteomes" id="UP000314251"/>
    </source>
</evidence>
<dbReference type="RefSeq" id="WP_139670237.1">
    <property type="nucleotide sequence ID" value="NZ_VDLY02000012.1"/>
</dbReference>
<dbReference type="InterPro" id="IPR041413">
    <property type="entry name" value="MLTR_LBD"/>
</dbReference>
<protein>
    <submittedName>
        <fullName evidence="2">Helix-turn-helix domain-containing protein</fullName>
    </submittedName>
</protein>
<evidence type="ECO:0000259" key="1">
    <source>
        <dbReference type="PROSITE" id="PS50943"/>
    </source>
</evidence>
<comment type="caution">
    <text evidence="2">The sequence shown here is derived from an EMBL/GenBank/DDBJ whole genome shotgun (WGS) entry which is preliminary data.</text>
</comment>
<dbReference type="SUPFAM" id="SSF47413">
    <property type="entry name" value="lambda repressor-like DNA-binding domains"/>
    <property type="match status" value="1"/>
</dbReference>
<dbReference type="Proteomes" id="UP000314251">
    <property type="component" value="Unassembled WGS sequence"/>
</dbReference>
<dbReference type="EMBL" id="VDLY02000012">
    <property type="protein sequence ID" value="KAB8163437.1"/>
    <property type="molecule type" value="Genomic_DNA"/>
</dbReference>
<dbReference type="Gene3D" id="1.10.260.40">
    <property type="entry name" value="lambda repressor-like DNA-binding domains"/>
    <property type="match status" value="1"/>
</dbReference>
<dbReference type="SMART" id="SM00530">
    <property type="entry name" value="HTH_XRE"/>
    <property type="match status" value="1"/>
</dbReference>
<reference evidence="2" key="1">
    <citation type="submission" date="2019-10" db="EMBL/GenBank/DDBJ databases">
        <title>Nonomuraea sp. nov., isolated from Phyllanthus amarus.</title>
        <authorList>
            <person name="Klykleung N."/>
            <person name="Tanasupawat S."/>
        </authorList>
    </citation>
    <scope>NUCLEOTIDE SEQUENCE [LARGE SCALE GENOMIC DNA]</scope>
    <source>
        <strain evidence="2">3MP-10</strain>
    </source>
</reference>
<accession>A0A5N6A3S1</accession>
<dbReference type="PROSITE" id="PS50943">
    <property type="entry name" value="HTH_CROC1"/>
    <property type="match status" value="1"/>
</dbReference>
<dbReference type="Pfam" id="PF13560">
    <property type="entry name" value="HTH_31"/>
    <property type="match status" value="1"/>
</dbReference>
<dbReference type="AlphaFoldDB" id="A0A5N6A3S1"/>
<sequence>MEEREALREFLTSRRAAVDPADTGLPASATARRVPGLRREEVAALAGISAPYYTRLEQGRVGDVSEQVLLAVANVLRLDALERDHFRALLDRAPRRSAAGPVGPERVRPALAAMVDALRTPALVHGPSLDVLAANRGARVLLDDFPALPRRERNLARWTFLNPRARLVLPRWDTLAPQVAASVRHLTVARPGDAALRRLAGELRARSPEFARHWDAYLLHRHGHGTKRFRHEAVGEFDLRFETFALPADEGLRLVVYTADRGSAAEEKLRLLAAAPA</sequence>
<name>A0A5N6A3S1_9ACTN</name>
<dbReference type="Gene3D" id="3.30.450.180">
    <property type="match status" value="1"/>
</dbReference>
<gene>
    <name evidence="2" type="ORF">FH607_019290</name>
</gene>